<dbReference type="GO" id="GO:0004385">
    <property type="term" value="F:GMP kinase activity"/>
    <property type="evidence" value="ECO:0007669"/>
    <property type="project" value="UniProtKB-UniRule"/>
</dbReference>
<dbReference type="Gene3D" id="3.40.50.300">
    <property type="entry name" value="P-loop containing nucleotide triphosphate hydrolases"/>
    <property type="match status" value="1"/>
</dbReference>
<name>A0A7U3ZSC6_MYCPK</name>
<evidence type="ECO:0000256" key="4">
    <source>
        <dbReference type="ARBA" id="ARBA00012961"/>
    </source>
</evidence>
<evidence type="ECO:0000256" key="3">
    <source>
        <dbReference type="ARBA" id="ARBA00005790"/>
    </source>
</evidence>
<evidence type="ECO:0000259" key="13">
    <source>
        <dbReference type="PROSITE" id="PS50052"/>
    </source>
</evidence>
<dbReference type="RefSeq" id="WP_014034960.1">
    <property type="nucleotide sequence ID" value="NC_015946.1"/>
</dbReference>
<comment type="similarity">
    <text evidence="3 12">Belongs to the guanylate kinase family.</text>
</comment>
<protein>
    <recommendedName>
        <fullName evidence="5 12">Guanylate kinase</fullName>
        <ecNumber evidence="4 12">2.7.4.8</ecNumber>
    </recommendedName>
    <alternativeName>
        <fullName evidence="10 12">GMP kinase</fullName>
    </alternativeName>
</protein>
<dbReference type="Proteomes" id="UP000008907">
    <property type="component" value="Chromosome"/>
</dbReference>
<keyword evidence="12" id="KW-0963">Cytoplasm</keyword>
<evidence type="ECO:0000313" key="14">
    <source>
        <dbReference type="EMBL" id="AEM68604.1"/>
    </source>
</evidence>
<dbReference type="EC" id="2.7.4.8" evidence="4 12"/>
<sequence>MSHKKGKIIIISGPSGVGKGSVNSELLKNKYLKLKYSVSMTTRAPRPNEVDGVNYHFVSNDQFAKAIVNDELIEYAHFVGNSYGTPRRYVEQELEKGYNVILEIEVDGATQVLNKEPNTLSFFLMPPTLNELANRIRGRQTESEEKIKARLDKALIEVPLKHNYDYVIENDNVANAVAKITDVLHLEGLTDLNGPTVYERLEKIVEEIIKEHYMYFVNNWETNVKLLARNETEKTQAKNFDAEKHLINLLTKKVYHKVLGHGDFLQLLDKDFVYFKIQKLMFKINFFSIEQKKHLDDER</sequence>
<comment type="function">
    <text evidence="1 12">Essential for recycling GMP and indirectly, cGMP.</text>
</comment>
<dbReference type="FunFam" id="3.30.63.10:FF:000002">
    <property type="entry name" value="Guanylate kinase 1"/>
    <property type="match status" value="1"/>
</dbReference>
<evidence type="ECO:0000256" key="2">
    <source>
        <dbReference type="ARBA" id="ARBA00004496"/>
    </source>
</evidence>
<keyword evidence="7 12" id="KW-0547">Nucleotide-binding</keyword>
<dbReference type="PROSITE" id="PS00856">
    <property type="entry name" value="GUANYLATE_KINASE_1"/>
    <property type="match status" value="1"/>
</dbReference>
<gene>
    <name evidence="12 14" type="primary">gmk</name>
    <name evidence="14" type="ordered locus">MPUT_0212</name>
</gene>
<dbReference type="SUPFAM" id="SSF52540">
    <property type="entry name" value="P-loop containing nucleoside triphosphate hydrolases"/>
    <property type="match status" value="1"/>
</dbReference>
<dbReference type="GO" id="GO:0005829">
    <property type="term" value="C:cytosol"/>
    <property type="evidence" value="ECO:0007669"/>
    <property type="project" value="TreeGrafter"/>
</dbReference>
<keyword evidence="9 12" id="KW-0067">ATP-binding</keyword>
<comment type="catalytic activity">
    <reaction evidence="11 12">
        <text>GMP + ATP = GDP + ADP</text>
        <dbReference type="Rhea" id="RHEA:20780"/>
        <dbReference type="ChEBI" id="CHEBI:30616"/>
        <dbReference type="ChEBI" id="CHEBI:58115"/>
        <dbReference type="ChEBI" id="CHEBI:58189"/>
        <dbReference type="ChEBI" id="CHEBI:456216"/>
        <dbReference type="EC" id="2.7.4.8"/>
    </reaction>
</comment>
<organism evidence="14 15">
    <name type="scientific">Mycoplasma putrefaciens (strain ATCC 15718 / NCTC 10155 / C30 KS-1 / KS-1)</name>
    <dbReference type="NCBI Taxonomy" id="743965"/>
    <lineage>
        <taxon>Bacteria</taxon>
        <taxon>Bacillati</taxon>
        <taxon>Mycoplasmatota</taxon>
        <taxon>Mollicutes</taxon>
        <taxon>Mycoplasmataceae</taxon>
        <taxon>Mycoplasma</taxon>
    </lineage>
</organism>
<dbReference type="CDD" id="cd00071">
    <property type="entry name" value="GMPK"/>
    <property type="match status" value="1"/>
</dbReference>
<comment type="subcellular location">
    <subcellularLocation>
        <location evidence="2 12">Cytoplasm</location>
    </subcellularLocation>
</comment>
<dbReference type="InterPro" id="IPR008145">
    <property type="entry name" value="GK/Ca_channel_bsu"/>
</dbReference>
<dbReference type="KEGG" id="mpf:MPUT_0212"/>
<evidence type="ECO:0000256" key="1">
    <source>
        <dbReference type="ARBA" id="ARBA00003531"/>
    </source>
</evidence>
<dbReference type="EMBL" id="CP003021">
    <property type="protein sequence ID" value="AEM68604.1"/>
    <property type="molecule type" value="Genomic_DNA"/>
</dbReference>
<dbReference type="InterPro" id="IPR020590">
    <property type="entry name" value="Guanylate_kinase_CS"/>
</dbReference>
<evidence type="ECO:0000256" key="11">
    <source>
        <dbReference type="ARBA" id="ARBA00048594"/>
    </source>
</evidence>
<dbReference type="SMART" id="SM00072">
    <property type="entry name" value="GuKc"/>
    <property type="match status" value="1"/>
</dbReference>
<evidence type="ECO:0000256" key="7">
    <source>
        <dbReference type="ARBA" id="ARBA00022741"/>
    </source>
</evidence>
<reference evidence="14 15" key="1">
    <citation type="journal article" date="2011" name="J. Bacteriol.">
        <title>Genome Sequence of Mycoplasma putrefaciens Type Strain KS1.</title>
        <authorList>
            <person name="Calcutt M.J."/>
            <person name="Foecking M.F."/>
        </authorList>
    </citation>
    <scope>NUCLEOTIDE SEQUENCE [LARGE SCALE GENOMIC DNA]</scope>
    <source>
        <strain evidence="15">ATCC 15718 / NCTC 10155 / C30 KS-1 / KS-1</strain>
    </source>
</reference>
<dbReference type="NCBIfam" id="TIGR03263">
    <property type="entry name" value="guanyl_kin"/>
    <property type="match status" value="1"/>
</dbReference>
<feature type="domain" description="Guanylate kinase-like" evidence="13">
    <location>
        <begin position="6"/>
        <end position="185"/>
    </location>
</feature>
<dbReference type="Gene3D" id="3.30.63.10">
    <property type="entry name" value="Guanylate Kinase phosphate binding domain"/>
    <property type="match status" value="1"/>
</dbReference>
<proteinExistence type="inferred from homology"/>
<keyword evidence="8 12" id="KW-0418">Kinase</keyword>
<dbReference type="InterPro" id="IPR027417">
    <property type="entry name" value="P-loop_NTPase"/>
</dbReference>
<dbReference type="InterPro" id="IPR017665">
    <property type="entry name" value="Guanylate_kinase"/>
</dbReference>
<dbReference type="PROSITE" id="PS50052">
    <property type="entry name" value="GUANYLATE_KINASE_2"/>
    <property type="match status" value="1"/>
</dbReference>
<dbReference type="PANTHER" id="PTHR23117">
    <property type="entry name" value="GUANYLATE KINASE-RELATED"/>
    <property type="match status" value="1"/>
</dbReference>
<evidence type="ECO:0000313" key="15">
    <source>
        <dbReference type="Proteomes" id="UP000008907"/>
    </source>
</evidence>
<evidence type="ECO:0000256" key="9">
    <source>
        <dbReference type="ARBA" id="ARBA00022840"/>
    </source>
</evidence>
<keyword evidence="6 12" id="KW-0808">Transferase</keyword>
<dbReference type="HAMAP" id="MF_00328">
    <property type="entry name" value="Guanylate_kinase"/>
    <property type="match status" value="1"/>
</dbReference>
<accession>A0A7U3ZSC6</accession>
<evidence type="ECO:0000256" key="10">
    <source>
        <dbReference type="ARBA" id="ARBA00030128"/>
    </source>
</evidence>
<feature type="binding site" evidence="12">
    <location>
        <begin position="13"/>
        <end position="20"/>
    </location>
    <ligand>
        <name>ATP</name>
        <dbReference type="ChEBI" id="CHEBI:30616"/>
    </ligand>
</feature>
<dbReference type="AlphaFoldDB" id="A0A7U3ZSC6"/>
<dbReference type="PANTHER" id="PTHR23117:SF13">
    <property type="entry name" value="GUANYLATE KINASE"/>
    <property type="match status" value="1"/>
</dbReference>
<dbReference type="InterPro" id="IPR008144">
    <property type="entry name" value="Guanylate_kin-like_dom"/>
</dbReference>
<evidence type="ECO:0000256" key="6">
    <source>
        <dbReference type="ARBA" id="ARBA00022679"/>
    </source>
</evidence>
<dbReference type="GO" id="GO:0005524">
    <property type="term" value="F:ATP binding"/>
    <property type="evidence" value="ECO:0007669"/>
    <property type="project" value="UniProtKB-UniRule"/>
</dbReference>
<evidence type="ECO:0000256" key="8">
    <source>
        <dbReference type="ARBA" id="ARBA00022777"/>
    </source>
</evidence>
<dbReference type="Pfam" id="PF00625">
    <property type="entry name" value="Guanylate_kin"/>
    <property type="match status" value="1"/>
</dbReference>
<evidence type="ECO:0000256" key="12">
    <source>
        <dbReference type="HAMAP-Rule" id="MF_00328"/>
    </source>
</evidence>
<evidence type="ECO:0000256" key="5">
    <source>
        <dbReference type="ARBA" id="ARBA00016296"/>
    </source>
</evidence>